<dbReference type="InterPro" id="IPR004263">
    <property type="entry name" value="Exostosin"/>
</dbReference>
<evidence type="ECO:0000313" key="8">
    <source>
        <dbReference type="EMBL" id="GFP86822.1"/>
    </source>
</evidence>
<keyword evidence="8" id="KW-0808">Transferase</keyword>
<feature type="transmembrane region" description="Helical" evidence="6">
    <location>
        <begin position="12"/>
        <end position="32"/>
    </location>
</feature>
<keyword evidence="4" id="KW-0735">Signal-anchor</keyword>
<gene>
    <name evidence="8" type="ORF">PHJA_000826000</name>
</gene>
<dbReference type="PANTHER" id="PTHR11062">
    <property type="entry name" value="EXOSTOSIN HEPARAN SULFATE GLYCOSYLTRANSFERASE -RELATED"/>
    <property type="match status" value="1"/>
</dbReference>
<evidence type="ECO:0000256" key="4">
    <source>
        <dbReference type="ARBA" id="ARBA00022968"/>
    </source>
</evidence>
<dbReference type="PANTHER" id="PTHR11062:SF378">
    <property type="entry name" value="EXOSTOSIN GT47 DOMAIN-CONTAINING PROTEIN"/>
    <property type="match status" value="1"/>
</dbReference>
<comment type="similarity">
    <text evidence="2">Belongs to the glycosyltransferase 47 family.</text>
</comment>
<protein>
    <submittedName>
        <fullName evidence="8">Probable glycosyltransferase at5g20260</fullName>
    </submittedName>
</protein>
<organism evidence="8 9">
    <name type="scientific">Phtheirospermum japonicum</name>
    <dbReference type="NCBI Taxonomy" id="374723"/>
    <lineage>
        <taxon>Eukaryota</taxon>
        <taxon>Viridiplantae</taxon>
        <taxon>Streptophyta</taxon>
        <taxon>Embryophyta</taxon>
        <taxon>Tracheophyta</taxon>
        <taxon>Spermatophyta</taxon>
        <taxon>Magnoliopsida</taxon>
        <taxon>eudicotyledons</taxon>
        <taxon>Gunneridae</taxon>
        <taxon>Pentapetalae</taxon>
        <taxon>asterids</taxon>
        <taxon>lamiids</taxon>
        <taxon>Lamiales</taxon>
        <taxon>Orobanchaceae</taxon>
        <taxon>Orobanchaceae incertae sedis</taxon>
        <taxon>Phtheirospermum</taxon>
    </lineage>
</organism>
<evidence type="ECO:0000256" key="6">
    <source>
        <dbReference type="SAM" id="Phobius"/>
    </source>
</evidence>
<dbReference type="GO" id="GO:0000139">
    <property type="term" value="C:Golgi membrane"/>
    <property type="evidence" value="ECO:0007669"/>
    <property type="project" value="UniProtKB-SubCell"/>
</dbReference>
<dbReference type="AlphaFoldDB" id="A0A830BKU9"/>
<name>A0A830BKU9_9LAMI</name>
<feature type="domain" description="Exostosin GT47" evidence="7">
    <location>
        <begin position="71"/>
        <end position="346"/>
    </location>
</feature>
<sequence>MAITLLRYRFPAINCATISLIIFSMATTFLILNYCLRTPQFDWAGDIAVADKFSGDVYHSREVVRMDYAEMEKKFRIYVYPHGDDDDDDDINNSISGKYASEGYFFKNINESAFLTRDPLLAHLFFIPISCHKLHQKVSSYKEMASIAGKYVEGLIVRYPYWNRTLGADHFFLTCHEIDVGATKQVPFLVKNAIRVVCSPSYATGFIPHKDVSLPLVMQPFAKPTGRNDIANRTILGYWAGICNSKTRRKLVNIWGRDDELDIQNSTAYKYNGVRMNKFYRAKFCICPVGSRATSNRITMAIHYGCVPVILADYYDLPFNDILDWRKFSVILNESDVHNLKDILKAKAGAEYRLLYSNLLKVQRHFQWNTPPVKYDTFGMVMYELWLRRHVVKY</sequence>
<comment type="caution">
    <text evidence="8">The sequence shown here is derived from an EMBL/GenBank/DDBJ whole genome shotgun (WGS) entry which is preliminary data.</text>
</comment>
<evidence type="ECO:0000256" key="5">
    <source>
        <dbReference type="ARBA" id="ARBA00023034"/>
    </source>
</evidence>
<proteinExistence type="inferred from homology"/>
<reference evidence="8" key="1">
    <citation type="submission" date="2020-07" db="EMBL/GenBank/DDBJ databases">
        <title>Ethylene signaling mediates host invasion by parasitic plants.</title>
        <authorList>
            <person name="Yoshida S."/>
        </authorList>
    </citation>
    <scope>NUCLEOTIDE SEQUENCE</scope>
    <source>
        <strain evidence="8">Okayama</strain>
    </source>
</reference>
<keyword evidence="5" id="KW-0333">Golgi apparatus</keyword>
<evidence type="ECO:0000256" key="2">
    <source>
        <dbReference type="ARBA" id="ARBA00010271"/>
    </source>
</evidence>
<keyword evidence="3" id="KW-0328">Glycosyltransferase</keyword>
<dbReference type="InterPro" id="IPR040911">
    <property type="entry name" value="Exostosin_GT47"/>
</dbReference>
<evidence type="ECO:0000313" key="9">
    <source>
        <dbReference type="Proteomes" id="UP000653305"/>
    </source>
</evidence>
<dbReference type="Pfam" id="PF03016">
    <property type="entry name" value="Exostosin_GT47"/>
    <property type="match status" value="1"/>
</dbReference>
<keyword evidence="6" id="KW-1133">Transmembrane helix</keyword>
<dbReference type="GO" id="GO:0016757">
    <property type="term" value="F:glycosyltransferase activity"/>
    <property type="evidence" value="ECO:0007669"/>
    <property type="project" value="UniProtKB-KW"/>
</dbReference>
<evidence type="ECO:0000256" key="1">
    <source>
        <dbReference type="ARBA" id="ARBA00004323"/>
    </source>
</evidence>
<dbReference type="EMBL" id="BMAC01000132">
    <property type="protein sequence ID" value="GFP86822.1"/>
    <property type="molecule type" value="Genomic_DNA"/>
</dbReference>
<dbReference type="Proteomes" id="UP000653305">
    <property type="component" value="Unassembled WGS sequence"/>
</dbReference>
<evidence type="ECO:0000256" key="3">
    <source>
        <dbReference type="ARBA" id="ARBA00022676"/>
    </source>
</evidence>
<keyword evidence="6" id="KW-0472">Membrane</keyword>
<evidence type="ECO:0000259" key="7">
    <source>
        <dbReference type="Pfam" id="PF03016"/>
    </source>
</evidence>
<dbReference type="OrthoDB" id="1924787at2759"/>
<comment type="subcellular location">
    <subcellularLocation>
        <location evidence="1">Golgi apparatus membrane</location>
        <topology evidence="1">Single-pass type II membrane protein</topology>
    </subcellularLocation>
</comment>
<keyword evidence="6" id="KW-0812">Transmembrane</keyword>
<keyword evidence="9" id="KW-1185">Reference proteome</keyword>
<accession>A0A830BKU9</accession>